<organism evidence="3 4">
    <name type="scientific">Euplotes crassus</name>
    <dbReference type="NCBI Taxonomy" id="5936"/>
    <lineage>
        <taxon>Eukaryota</taxon>
        <taxon>Sar</taxon>
        <taxon>Alveolata</taxon>
        <taxon>Ciliophora</taxon>
        <taxon>Intramacronucleata</taxon>
        <taxon>Spirotrichea</taxon>
        <taxon>Hypotrichia</taxon>
        <taxon>Euplotida</taxon>
        <taxon>Euplotidae</taxon>
        <taxon>Moneuplotes</taxon>
    </lineage>
</organism>
<dbReference type="EMBL" id="CAMPGE010010211">
    <property type="protein sequence ID" value="CAI2369060.1"/>
    <property type="molecule type" value="Genomic_DNA"/>
</dbReference>
<evidence type="ECO:0000313" key="3">
    <source>
        <dbReference type="EMBL" id="CAI2369060.1"/>
    </source>
</evidence>
<proteinExistence type="predicted"/>
<reference evidence="3" key="1">
    <citation type="submission" date="2023-07" db="EMBL/GenBank/DDBJ databases">
        <authorList>
            <consortium name="AG Swart"/>
            <person name="Singh M."/>
            <person name="Singh A."/>
            <person name="Seah K."/>
            <person name="Emmerich C."/>
        </authorList>
    </citation>
    <scope>NUCLEOTIDE SEQUENCE</scope>
    <source>
        <strain evidence="3">DP1</strain>
    </source>
</reference>
<accession>A0AAD1UQI2</accession>
<sequence>MRRNSKMPNKMKEVFSLDQLFGIQPMAFKGSKKALKEIAQEFKVKMASLEGKNNEIRDLENVLKRMDEKLESYNCPEELIRRKDKLEKNIEDIKYKLNEELNQIEINQHLFDRTNQSLIITRDRFNKAELMSIKLEAKNKKWQRIQYAAKLQKKEALDKMNEMREKFLQNKANNQLTIKNKIHTYESLEAQIDEIDEEEGQKFYQRLAEKSLQKKQRQADKLPIGQAPLESDPKLLDQPDQEKQEYIQKVDLELQKREKLEKHIIHMTQMKNEMMEVKRDKIEQLRANRQSLFPKKNITRRSIQVLQSKIELKNEKQDFIKHRYKQLVLIFESFRKYLSTHFSKISNLLALDLQKDSLNSQKALFPSTTMEQISNDLMQMNKFGNFCNSNFPKYLLLVEFQLSRLIDRVGIVSETPKEELTRYCKDFNSNSKVEVHTITKPGCQEVRLDSHYTKDMNKYKYNLISPKDIRADQMKEYYSKCIDHKKNGNDHFHPPEIKKSITLRNPKRDRRATMDNQIKNLFFKKITRIAQNDKNDFEESRKQQKMETEVQQDFENQEKEQNEADFKFENLDDWQLGNHKFLKKSEDKLRQLDLKLNYQSESTLRWNKNKNYIVKAYRMSCVHKVDRSTPRKKSKGGGAKKITRSQSKSRNISNTMYKIMSEPKIVQFKAMNLNKTRNSKGMMKTMNTVKYACTSTVSKKHSLPELLLDSEYKLQSIKTRLRNMRPKTNMNKTRSKIFLGALQNNSNYPPKKKKGAKFRLQSSHSKKAFNRNRSCENIVKPTFAFKQKVKEMTKRRKEFDQIINTKCEFFES</sequence>
<feature type="region of interest" description="Disordered" evidence="2">
    <location>
        <begin position="214"/>
        <end position="236"/>
    </location>
</feature>
<gene>
    <name evidence="3" type="ORF">ECRASSUSDP1_LOCUS10357</name>
</gene>
<feature type="compositionally biased region" description="Basic and acidic residues" evidence="2">
    <location>
        <begin position="535"/>
        <end position="548"/>
    </location>
</feature>
<keyword evidence="1" id="KW-0175">Coiled coil</keyword>
<comment type="caution">
    <text evidence="3">The sequence shown here is derived from an EMBL/GenBank/DDBJ whole genome shotgun (WGS) entry which is preliminary data.</text>
</comment>
<evidence type="ECO:0000256" key="2">
    <source>
        <dbReference type="SAM" id="MobiDB-lite"/>
    </source>
</evidence>
<evidence type="ECO:0000313" key="4">
    <source>
        <dbReference type="Proteomes" id="UP001295684"/>
    </source>
</evidence>
<evidence type="ECO:0000256" key="1">
    <source>
        <dbReference type="SAM" id="Coils"/>
    </source>
</evidence>
<feature type="region of interest" description="Disordered" evidence="2">
    <location>
        <begin position="535"/>
        <end position="560"/>
    </location>
</feature>
<protein>
    <submittedName>
        <fullName evidence="3">Uncharacterized protein</fullName>
    </submittedName>
</protein>
<feature type="region of interest" description="Disordered" evidence="2">
    <location>
        <begin position="625"/>
        <end position="652"/>
    </location>
</feature>
<name>A0AAD1UQI2_EUPCR</name>
<dbReference type="Proteomes" id="UP001295684">
    <property type="component" value="Unassembled WGS sequence"/>
</dbReference>
<keyword evidence="4" id="KW-1185">Reference proteome</keyword>
<feature type="coiled-coil region" evidence="1">
    <location>
        <begin position="32"/>
        <end position="103"/>
    </location>
</feature>
<dbReference type="AlphaFoldDB" id="A0AAD1UQI2"/>